<dbReference type="CDD" id="cd13849">
    <property type="entry name" value="CuRO_1_LCC_plant"/>
    <property type="match status" value="1"/>
</dbReference>
<reference evidence="5 6" key="1">
    <citation type="journal article" date="2023" name="Hortic Res">
        <title>Pangenome of water caltrop reveals structural variations and asymmetric subgenome divergence after allopolyploidization.</title>
        <authorList>
            <person name="Zhang X."/>
            <person name="Chen Y."/>
            <person name="Wang L."/>
            <person name="Yuan Y."/>
            <person name="Fang M."/>
            <person name="Shi L."/>
            <person name="Lu R."/>
            <person name="Comes H.P."/>
            <person name="Ma Y."/>
            <person name="Chen Y."/>
            <person name="Huang G."/>
            <person name="Zhou Y."/>
            <person name="Zheng Z."/>
            <person name="Qiu Y."/>
        </authorList>
    </citation>
    <scope>NUCLEOTIDE SEQUENCE [LARGE SCALE GENOMIC DNA]</scope>
    <source>
        <strain evidence="5">F231</strain>
    </source>
</reference>
<dbReference type="InterPro" id="IPR034288">
    <property type="entry name" value="CuRO_1_LCC"/>
</dbReference>
<dbReference type="AlphaFoldDB" id="A0AAN7QAM0"/>
<dbReference type="PANTHER" id="PTHR11709:SF261">
    <property type="entry name" value="LACCASE"/>
    <property type="match status" value="1"/>
</dbReference>
<evidence type="ECO:0000313" key="6">
    <source>
        <dbReference type="Proteomes" id="UP001346149"/>
    </source>
</evidence>
<dbReference type="Pfam" id="PF07732">
    <property type="entry name" value="Cu-oxidase_3"/>
    <property type="match status" value="1"/>
</dbReference>
<dbReference type="Gene3D" id="2.60.40.420">
    <property type="entry name" value="Cupredoxins - blue copper proteins"/>
    <property type="match status" value="3"/>
</dbReference>
<dbReference type="PANTHER" id="PTHR11709">
    <property type="entry name" value="MULTI-COPPER OXIDASE"/>
    <property type="match status" value="1"/>
</dbReference>
<evidence type="ECO:0000256" key="2">
    <source>
        <dbReference type="SAM" id="SignalP"/>
    </source>
</evidence>
<dbReference type="SUPFAM" id="SSF49503">
    <property type="entry name" value="Cupredoxins"/>
    <property type="match status" value="2"/>
</dbReference>
<dbReference type="InterPro" id="IPR001117">
    <property type="entry name" value="Cu-oxidase_2nd"/>
</dbReference>
<feature type="signal peptide" evidence="2">
    <location>
        <begin position="1"/>
        <end position="34"/>
    </location>
</feature>
<gene>
    <name evidence="5" type="ORF">SAY86_008251</name>
</gene>
<evidence type="ECO:0000259" key="3">
    <source>
        <dbReference type="Pfam" id="PF00394"/>
    </source>
</evidence>
<dbReference type="Pfam" id="PF00394">
    <property type="entry name" value="Cu-oxidase"/>
    <property type="match status" value="1"/>
</dbReference>
<dbReference type="InterPro" id="IPR011707">
    <property type="entry name" value="Cu-oxidase-like_N"/>
</dbReference>
<comment type="similarity">
    <text evidence="1">Belongs to the multicopper oxidase family.</text>
</comment>
<organism evidence="5 6">
    <name type="scientific">Trapa natans</name>
    <name type="common">Water chestnut</name>
    <dbReference type="NCBI Taxonomy" id="22666"/>
    <lineage>
        <taxon>Eukaryota</taxon>
        <taxon>Viridiplantae</taxon>
        <taxon>Streptophyta</taxon>
        <taxon>Embryophyta</taxon>
        <taxon>Tracheophyta</taxon>
        <taxon>Spermatophyta</taxon>
        <taxon>Magnoliopsida</taxon>
        <taxon>eudicotyledons</taxon>
        <taxon>Gunneridae</taxon>
        <taxon>Pentapetalae</taxon>
        <taxon>rosids</taxon>
        <taxon>malvids</taxon>
        <taxon>Myrtales</taxon>
        <taxon>Lythraceae</taxon>
        <taxon>Trapa</taxon>
    </lineage>
</organism>
<dbReference type="InterPro" id="IPR045087">
    <property type="entry name" value="Cu-oxidase_fam"/>
</dbReference>
<proteinExistence type="inferred from homology"/>
<comment type="caution">
    <text evidence="5">The sequence shown here is derived from an EMBL/GenBank/DDBJ whole genome shotgun (WGS) entry which is preliminary data.</text>
</comment>
<keyword evidence="6" id="KW-1185">Reference proteome</keyword>
<keyword evidence="2" id="KW-0732">Signal</keyword>
<evidence type="ECO:0000313" key="5">
    <source>
        <dbReference type="EMBL" id="KAK4762483.1"/>
    </source>
</evidence>
<protein>
    <recommendedName>
        <fullName evidence="7">Laccase</fullName>
    </recommendedName>
</protein>
<feature type="domain" description="Plastocyanin-like" evidence="4">
    <location>
        <begin position="45"/>
        <end position="157"/>
    </location>
</feature>
<dbReference type="Proteomes" id="UP001346149">
    <property type="component" value="Unassembled WGS sequence"/>
</dbReference>
<sequence length="468" mass="52559">MAAAMVQPQRASLFRHGGCWLLLRCLVGAALSLAHVHHYEFVLMETNYTRLCETKSILTVNGEFPGPVIRVHRGDTVFVNVINRGYYGVTLHWHGVKQPRNPWHDGPEYITQCPIAPGTNFTYEVQFTTEEGTLWWHAHSDWTRVTVHGAIVILPPEGTDGGPYPFTKPDAEEVIILASWYKGNLRELLAEALETGSDTPTSDAYTINGQPGDFSACSNVFNLRAQLFTHGSADTTYKVMVEQGKTYLLRIVNAILNPLRGRPQPNHRRLGCLLFEAYHIELHRAESRADHGRPSYSSDGVGIVDYNHSNVTVILEYRGDYTPSGSPPEFPSSTLPTYKENFTALSFRERIRGLATEDHRSNVPREVSTRMFVLVSMGMLICPNSSCRGVYGNRMASSMTNFSWINPTTDILQAYYRNISGVYSTGFPNFPSMYYNFTAEDLPLNVSVPTKGRMVKVLNFNESVEIVF</sequence>
<feature type="chain" id="PRO_5042819307" description="Laccase" evidence="2">
    <location>
        <begin position="35"/>
        <end position="468"/>
    </location>
</feature>
<dbReference type="GO" id="GO:0005507">
    <property type="term" value="F:copper ion binding"/>
    <property type="evidence" value="ECO:0007669"/>
    <property type="project" value="InterPro"/>
</dbReference>
<evidence type="ECO:0008006" key="7">
    <source>
        <dbReference type="Google" id="ProtNLM"/>
    </source>
</evidence>
<name>A0AAN7QAM0_TRANT</name>
<dbReference type="InterPro" id="IPR008972">
    <property type="entry name" value="Cupredoxin"/>
</dbReference>
<evidence type="ECO:0000256" key="1">
    <source>
        <dbReference type="ARBA" id="ARBA00010609"/>
    </source>
</evidence>
<dbReference type="EMBL" id="JAXQNO010000024">
    <property type="protein sequence ID" value="KAK4762483.1"/>
    <property type="molecule type" value="Genomic_DNA"/>
</dbReference>
<dbReference type="GO" id="GO:0016491">
    <property type="term" value="F:oxidoreductase activity"/>
    <property type="evidence" value="ECO:0007669"/>
    <property type="project" value="TreeGrafter"/>
</dbReference>
<feature type="domain" description="Plastocyanin-like" evidence="3">
    <location>
        <begin position="174"/>
        <end position="257"/>
    </location>
</feature>
<evidence type="ECO:0000259" key="4">
    <source>
        <dbReference type="Pfam" id="PF07732"/>
    </source>
</evidence>
<accession>A0AAN7QAM0</accession>